<dbReference type="Gene3D" id="1.20.120.1760">
    <property type="match status" value="1"/>
</dbReference>
<evidence type="ECO:0008006" key="4">
    <source>
        <dbReference type="Google" id="ProtNLM"/>
    </source>
</evidence>
<dbReference type="Pfam" id="PF01066">
    <property type="entry name" value="CDP-OH_P_transf"/>
    <property type="match status" value="1"/>
</dbReference>
<evidence type="ECO:0000256" key="2">
    <source>
        <dbReference type="SAM" id="Phobius"/>
    </source>
</evidence>
<keyword evidence="2" id="KW-0812">Transmembrane</keyword>
<feature type="non-terminal residue" evidence="3">
    <location>
        <position position="1"/>
    </location>
</feature>
<sequence>VVPTAVGFARPDLVPSLMLAGFVAAAIATDYFDGVIARRFGTATARGQLFDHTADFLFVTCGLAGAAVGGIIPWILPALIVVAFSQYVLDSYFFDHTKRLRMSVIGR</sequence>
<evidence type="ECO:0000313" key="3">
    <source>
        <dbReference type="EMBL" id="SVE07215.1"/>
    </source>
</evidence>
<keyword evidence="2" id="KW-0472">Membrane</keyword>
<dbReference type="InterPro" id="IPR000462">
    <property type="entry name" value="CDP-OH_P_trans"/>
</dbReference>
<dbReference type="AlphaFoldDB" id="A0A383AJ51"/>
<feature type="transmembrane region" description="Helical" evidence="2">
    <location>
        <begin position="17"/>
        <end position="37"/>
    </location>
</feature>
<gene>
    <name evidence="3" type="ORF">METZ01_LOCUS460069</name>
</gene>
<dbReference type="InterPro" id="IPR048254">
    <property type="entry name" value="CDP_ALCOHOL_P_TRANSF_CS"/>
</dbReference>
<accession>A0A383AJ51</accession>
<protein>
    <recommendedName>
        <fullName evidence="4">CDP-alcohol phosphatidyltransferase family protein</fullName>
    </recommendedName>
</protein>
<name>A0A383AJ51_9ZZZZ</name>
<reference evidence="3" key="1">
    <citation type="submission" date="2018-05" db="EMBL/GenBank/DDBJ databases">
        <authorList>
            <person name="Lanie J.A."/>
            <person name="Ng W.-L."/>
            <person name="Kazmierczak K.M."/>
            <person name="Andrzejewski T.M."/>
            <person name="Davidsen T.M."/>
            <person name="Wayne K.J."/>
            <person name="Tettelin H."/>
            <person name="Glass J.I."/>
            <person name="Rusch D."/>
            <person name="Podicherti R."/>
            <person name="Tsui H.-C.T."/>
            <person name="Winkler M.E."/>
        </authorList>
    </citation>
    <scope>NUCLEOTIDE SEQUENCE</scope>
</reference>
<dbReference type="EMBL" id="UINC01192198">
    <property type="protein sequence ID" value="SVE07215.1"/>
    <property type="molecule type" value="Genomic_DNA"/>
</dbReference>
<keyword evidence="2" id="KW-1133">Transmembrane helix</keyword>
<dbReference type="PROSITE" id="PS00379">
    <property type="entry name" value="CDP_ALCOHOL_P_TRANSF"/>
    <property type="match status" value="1"/>
</dbReference>
<dbReference type="GO" id="GO:0008654">
    <property type="term" value="P:phospholipid biosynthetic process"/>
    <property type="evidence" value="ECO:0007669"/>
    <property type="project" value="InterPro"/>
</dbReference>
<evidence type="ECO:0000256" key="1">
    <source>
        <dbReference type="ARBA" id="ARBA00022679"/>
    </source>
</evidence>
<feature type="transmembrane region" description="Helical" evidence="2">
    <location>
        <begin position="49"/>
        <end position="68"/>
    </location>
</feature>
<organism evidence="3">
    <name type="scientific">marine metagenome</name>
    <dbReference type="NCBI Taxonomy" id="408172"/>
    <lineage>
        <taxon>unclassified sequences</taxon>
        <taxon>metagenomes</taxon>
        <taxon>ecological metagenomes</taxon>
    </lineage>
</organism>
<dbReference type="InterPro" id="IPR043130">
    <property type="entry name" value="CDP-OH_PTrfase_TM_dom"/>
</dbReference>
<feature type="non-terminal residue" evidence="3">
    <location>
        <position position="107"/>
    </location>
</feature>
<keyword evidence="1" id="KW-0808">Transferase</keyword>
<dbReference type="GO" id="GO:0016020">
    <property type="term" value="C:membrane"/>
    <property type="evidence" value="ECO:0007669"/>
    <property type="project" value="InterPro"/>
</dbReference>
<proteinExistence type="predicted"/>
<dbReference type="GO" id="GO:0016780">
    <property type="term" value="F:phosphotransferase activity, for other substituted phosphate groups"/>
    <property type="evidence" value="ECO:0007669"/>
    <property type="project" value="InterPro"/>
</dbReference>